<evidence type="ECO:0000256" key="6">
    <source>
        <dbReference type="ARBA" id="ARBA00022989"/>
    </source>
</evidence>
<dbReference type="RefSeq" id="WP_092482022.1">
    <property type="nucleotide sequence ID" value="NZ_FOYM01000004.1"/>
</dbReference>
<keyword evidence="10" id="KW-1185">Reference proteome</keyword>
<reference evidence="10" key="1">
    <citation type="submission" date="2016-10" db="EMBL/GenBank/DDBJ databases">
        <authorList>
            <person name="Varghese N."/>
            <person name="Submissions S."/>
        </authorList>
    </citation>
    <scope>NUCLEOTIDE SEQUENCE [LARGE SCALE GENOMIC DNA]</scope>
    <source>
        <strain evidence="10">DSM 3669</strain>
    </source>
</reference>
<protein>
    <submittedName>
        <fullName evidence="9">Accessory gene regulator B</fullName>
    </submittedName>
</protein>
<sequence>MSYLAFSKRWAGYLSRKTGLSAEQETILTYVIEVLVLNLMNIVFTLLLGVLLGVLPGTAACLITAILFRHSAGGAHSSSPWRCAAVTIAVFPLLALLGSFFSRLGQGFADVLSVGALGVGMTTVVLLAPVDSPAAPIISPLRRRKLKIISIALMVLVTIIVLLLRESRWQYAGMIQSCIALTLLWVSFMLTGWGHKLMSFVDKILKKRKEV</sequence>
<dbReference type="GO" id="GO:0006508">
    <property type="term" value="P:proteolysis"/>
    <property type="evidence" value="ECO:0007669"/>
    <property type="project" value="UniProtKB-KW"/>
</dbReference>
<evidence type="ECO:0000256" key="1">
    <source>
        <dbReference type="ARBA" id="ARBA00022475"/>
    </source>
</evidence>
<feature type="transmembrane region" description="Helical" evidence="8">
    <location>
        <begin position="107"/>
        <end position="128"/>
    </location>
</feature>
<dbReference type="GO" id="GO:0008233">
    <property type="term" value="F:peptidase activity"/>
    <property type="evidence" value="ECO:0007669"/>
    <property type="project" value="UniProtKB-KW"/>
</dbReference>
<dbReference type="STRING" id="39060.SAMN05660706_1045"/>
<accession>A0A1I6D0U6</accession>
<evidence type="ECO:0000256" key="2">
    <source>
        <dbReference type="ARBA" id="ARBA00022654"/>
    </source>
</evidence>
<organism evidence="9 10">
    <name type="scientific">Desulfoscipio geothermicus DSM 3669</name>
    <dbReference type="NCBI Taxonomy" id="1121426"/>
    <lineage>
        <taxon>Bacteria</taxon>
        <taxon>Bacillati</taxon>
        <taxon>Bacillota</taxon>
        <taxon>Clostridia</taxon>
        <taxon>Eubacteriales</taxon>
        <taxon>Desulfallaceae</taxon>
        <taxon>Desulfoscipio</taxon>
    </lineage>
</organism>
<keyword evidence="1" id="KW-1003">Cell membrane</keyword>
<feature type="transmembrane region" description="Helical" evidence="8">
    <location>
        <begin position="148"/>
        <end position="165"/>
    </location>
</feature>
<keyword evidence="6 8" id="KW-1133">Transmembrane helix</keyword>
<gene>
    <name evidence="9" type="ORF">SAMN05660706_1045</name>
</gene>
<feature type="transmembrane region" description="Helical" evidence="8">
    <location>
        <begin position="80"/>
        <end position="101"/>
    </location>
</feature>
<evidence type="ECO:0000256" key="8">
    <source>
        <dbReference type="SAM" id="Phobius"/>
    </source>
</evidence>
<evidence type="ECO:0000313" key="10">
    <source>
        <dbReference type="Proteomes" id="UP000199584"/>
    </source>
</evidence>
<evidence type="ECO:0000256" key="3">
    <source>
        <dbReference type="ARBA" id="ARBA00022670"/>
    </source>
</evidence>
<dbReference type="InterPro" id="IPR006741">
    <property type="entry name" value="AgrB"/>
</dbReference>
<dbReference type="GO" id="GO:0009372">
    <property type="term" value="P:quorum sensing"/>
    <property type="evidence" value="ECO:0007669"/>
    <property type="project" value="UniProtKB-KW"/>
</dbReference>
<name>A0A1I6D0U6_9FIRM</name>
<dbReference type="OrthoDB" id="2854767at2"/>
<dbReference type="Proteomes" id="UP000199584">
    <property type="component" value="Unassembled WGS sequence"/>
</dbReference>
<keyword evidence="2" id="KW-0673">Quorum sensing</keyword>
<evidence type="ECO:0000256" key="7">
    <source>
        <dbReference type="ARBA" id="ARBA00023136"/>
    </source>
</evidence>
<dbReference type="EMBL" id="FOYM01000004">
    <property type="protein sequence ID" value="SFQ98991.1"/>
    <property type="molecule type" value="Genomic_DNA"/>
</dbReference>
<dbReference type="Pfam" id="PF04647">
    <property type="entry name" value="AgrB"/>
    <property type="match status" value="1"/>
</dbReference>
<evidence type="ECO:0000256" key="4">
    <source>
        <dbReference type="ARBA" id="ARBA00022692"/>
    </source>
</evidence>
<feature type="transmembrane region" description="Helical" evidence="8">
    <location>
        <begin position="42"/>
        <end position="68"/>
    </location>
</feature>
<keyword evidence="3" id="KW-0645">Protease</keyword>
<keyword evidence="4 8" id="KW-0812">Transmembrane</keyword>
<feature type="transmembrane region" description="Helical" evidence="8">
    <location>
        <begin position="171"/>
        <end position="193"/>
    </location>
</feature>
<proteinExistence type="predicted"/>
<keyword evidence="5" id="KW-0378">Hydrolase</keyword>
<dbReference type="AlphaFoldDB" id="A0A1I6D0U6"/>
<keyword evidence="7 8" id="KW-0472">Membrane</keyword>
<dbReference type="GO" id="GO:0016020">
    <property type="term" value="C:membrane"/>
    <property type="evidence" value="ECO:0007669"/>
    <property type="project" value="InterPro"/>
</dbReference>
<dbReference type="SMART" id="SM00793">
    <property type="entry name" value="AgrB"/>
    <property type="match status" value="1"/>
</dbReference>
<evidence type="ECO:0000313" key="9">
    <source>
        <dbReference type="EMBL" id="SFQ98991.1"/>
    </source>
</evidence>
<evidence type="ECO:0000256" key="5">
    <source>
        <dbReference type="ARBA" id="ARBA00022801"/>
    </source>
</evidence>